<sequence>MAIASPSCMNCKIRHEVSSGSSRCPVILDPLAIPYNCWIVELI</sequence>
<protein>
    <submittedName>
        <fullName evidence="1">Uncharacterized protein</fullName>
    </submittedName>
</protein>
<name>A0A0A8YB86_ARUDO</name>
<accession>A0A0A8YB86</accession>
<organism evidence="1">
    <name type="scientific">Arundo donax</name>
    <name type="common">Giant reed</name>
    <name type="synonym">Donax arundinaceus</name>
    <dbReference type="NCBI Taxonomy" id="35708"/>
    <lineage>
        <taxon>Eukaryota</taxon>
        <taxon>Viridiplantae</taxon>
        <taxon>Streptophyta</taxon>
        <taxon>Embryophyta</taxon>
        <taxon>Tracheophyta</taxon>
        <taxon>Spermatophyta</taxon>
        <taxon>Magnoliopsida</taxon>
        <taxon>Liliopsida</taxon>
        <taxon>Poales</taxon>
        <taxon>Poaceae</taxon>
        <taxon>PACMAD clade</taxon>
        <taxon>Arundinoideae</taxon>
        <taxon>Arundineae</taxon>
        <taxon>Arundo</taxon>
    </lineage>
</organism>
<proteinExistence type="predicted"/>
<reference evidence="1" key="1">
    <citation type="submission" date="2014-09" db="EMBL/GenBank/DDBJ databases">
        <authorList>
            <person name="Magalhaes I.L.F."/>
            <person name="Oliveira U."/>
            <person name="Santos F.R."/>
            <person name="Vidigal T.H.D.A."/>
            <person name="Brescovit A.D."/>
            <person name="Santos A.J."/>
        </authorList>
    </citation>
    <scope>NUCLEOTIDE SEQUENCE</scope>
    <source>
        <tissue evidence="1">Shoot tissue taken approximately 20 cm above the soil surface</tissue>
    </source>
</reference>
<reference evidence="1" key="2">
    <citation type="journal article" date="2015" name="Data Brief">
        <title>Shoot transcriptome of the giant reed, Arundo donax.</title>
        <authorList>
            <person name="Barrero R.A."/>
            <person name="Guerrero F.D."/>
            <person name="Moolhuijzen P."/>
            <person name="Goolsby J.A."/>
            <person name="Tidwell J."/>
            <person name="Bellgard S.E."/>
            <person name="Bellgard M.I."/>
        </authorList>
    </citation>
    <scope>NUCLEOTIDE SEQUENCE</scope>
    <source>
        <tissue evidence="1">Shoot tissue taken approximately 20 cm above the soil surface</tissue>
    </source>
</reference>
<dbReference type="EMBL" id="GBRH01274656">
    <property type="protein sequence ID" value="JAD23239.1"/>
    <property type="molecule type" value="Transcribed_RNA"/>
</dbReference>
<dbReference type="AlphaFoldDB" id="A0A0A8YB86"/>
<evidence type="ECO:0000313" key="1">
    <source>
        <dbReference type="EMBL" id="JAD23239.1"/>
    </source>
</evidence>